<dbReference type="Proteomes" id="UP000677913">
    <property type="component" value="Unassembled WGS sequence"/>
</dbReference>
<evidence type="ECO:0000313" key="2">
    <source>
        <dbReference type="EMBL" id="MBS2965409.1"/>
    </source>
</evidence>
<proteinExistence type="predicted"/>
<evidence type="ECO:0000313" key="3">
    <source>
        <dbReference type="Proteomes" id="UP000677913"/>
    </source>
</evidence>
<evidence type="ECO:0000256" key="1">
    <source>
        <dbReference type="SAM" id="MobiDB-lite"/>
    </source>
</evidence>
<organism evidence="2 3">
    <name type="scientific">Actinocrinis puniceicyclus</name>
    <dbReference type="NCBI Taxonomy" id="977794"/>
    <lineage>
        <taxon>Bacteria</taxon>
        <taxon>Bacillati</taxon>
        <taxon>Actinomycetota</taxon>
        <taxon>Actinomycetes</taxon>
        <taxon>Catenulisporales</taxon>
        <taxon>Actinospicaceae</taxon>
        <taxon>Actinocrinis</taxon>
    </lineage>
</organism>
<comment type="caution">
    <text evidence="2">The sequence shown here is derived from an EMBL/GenBank/DDBJ whole genome shotgun (WGS) entry which is preliminary data.</text>
</comment>
<feature type="compositionally biased region" description="Low complexity" evidence="1">
    <location>
        <begin position="49"/>
        <end position="58"/>
    </location>
</feature>
<dbReference type="AlphaFoldDB" id="A0A8J8BG54"/>
<gene>
    <name evidence="2" type="ORF">KGA66_20325</name>
</gene>
<dbReference type="RefSeq" id="WP_211469767.1">
    <property type="nucleotide sequence ID" value="NZ_JAGSXH010000082.1"/>
</dbReference>
<keyword evidence="3" id="KW-1185">Reference proteome</keyword>
<name>A0A8J8BG54_9ACTN</name>
<protein>
    <recommendedName>
        <fullName evidence="4">Protein ImuA</fullName>
    </recommendedName>
</protein>
<reference evidence="2" key="1">
    <citation type="submission" date="2021-04" db="EMBL/GenBank/DDBJ databases">
        <title>Genome based classification of Actinospica acidithermotolerans sp. nov., an actinobacterium isolated from an Indonesian hot spring.</title>
        <authorList>
            <person name="Kusuma A.B."/>
            <person name="Putra K.E."/>
            <person name="Nafisah S."/>
            <person name="Loh J."/>
            <person name="Nouioui I."/>
            <person name="Goodfellow M."/>
        </authorList>
    </citation>
    <scope>NUCLEOTIDE SEQUENCE</scope>
    <source>
        <strain evidence="2">DSM 45618</strain>
    </source>
</reference>
<feature type="region of interest" description="Disordered" evidence="1">
    <location>
        <begin position="36"/>
        <end position="62"/>
    </location>
</feature>
<dbReference type="EMBL" id="JAGSXH010000082">
    <property type="protein sequence ID" value="MBS2965409.1"/>
    <property type="molecule type" value="Genomic_DNA"/>
</dbReference>
<accession>A0A8J8BG54</accession>
<sequence length="286" mass="29260">MPVVQTFEETLEGGERLAALASAMGRLPAEAVVRRLGGPGRAPAQPRDAVPAPATAPASESEFVPVPEPLLGLLPGGLRRGEAAALPTREQSPDYLALALLAEALKAGLWCAAVGVADLGLAALSGLLGPAARRQAALDRLLLVPQPAQQWAEITATLADGVDLLLVRPDTPVPAATAQRIDARLRQGRSAGTRHSAALLVLGGWPTARLALRVARTDWTGLDGVGPTAGTGHLTAGRATVVAQGRATAGRPRVARLWLPDETGAVRSLCDTPRLSLAAATVGPAA</sequence>
<evidence type="ECO:0008006" key="4">
    <source>
        <dbReference type="Google" id="ProtNLM"/>
    </source>
</evidence>